<dbReference type="Proteomes" id="UP000593571">
    <property type="component" value="Unassembled WGS sequence"/>
</dbReference>
<organism evidence="1 2">
    <name type="scientific">Rousettus aegyptiacus</name>
    <name type="common">Egyptian fruit bat</name>
    <name type="synonym">Pteropus aegyptiacus</name>
    <dbReference type="NCBI Taxonomy" id="9407"/>
    <lineage>
        <taxon>Eukaryota</taxon>
        <taxon>Metazoa</taxon>
        <taxon>Chordata</taxon>
        <taxon>Craniata</taxon>
        <taxon>Vertebrata</taxon>
        <taxon>Euteleostomi</taxon>
        <taxon>Mammalia</taxon>
        <taxon>Eutheria</taxon>
        <taxon>Laurasiatheria</taxon>
        <taxon>Chiroptera</taxon>
        <taxon>Yinpterochiroptera</taxon>
        <taxon>Pteropodoidea</taxon>
        <taxon>Pteropodidae</taxon>
        <taxon>Rousettinae</taxon>
        <taxon>Rousettus</taxon>
    </lineage>
</organism>
<protein>
    <submittedName>
        <fullName evidence="1">Uncharacterized protein</fullName>
    </submittedName>
</protein>
<proteinExistence type="predicted"/>
<gene>
    <name evidence="1" type="ORF">HJG63_009850</name>
</gene>
<name>A0A7J8BER6_ROUAE</name>
<dbReference type="EMBL" id="JACASE010000017">
    <property type="protein sequence ID" value="KAF6397208.1"/>
    <property type="molecule type" value="Genomic_DNA"/>
</dbReference>
<keyword evidence="2" id="KW-1185">Reference proteome</keyword>
<evidence type="ECO:0000313" key="2">
    <source>
        <dbReference type="Proteomes" id="UP000593571"/>
    </source>
</evidence>
<dbReference type="AlphaFoldDB" id="A0A7J8BER6"/>
<reference evidence="1 2" key="1">
    <citation type="journal article" date="2020" name="Nature">
        <title>Six reference-quality genomes reveal evolution of bat adaptations.</title>
        <authorList>
            <person name="Jebb D."/>
            <person name="Huang Z."/>
            <person name="Pippel M."/>
            <person name="Hughes G.M."/>
            <person name="Lavrichenko K."/>
            <person name="Devanna P."/>
            <person name="Winkler S."/>
            <person name="Jermiin L.S."/>
            <person name="Skirmuntt E.C."/>
            <person name="Katzourakis A."/>
            <person name="Burkitt-Gray L."/>
            <person name="Ray D.A."/>
            <person name="Sullivan K.A.M."/>
            <person name="Roscito J.G."/>
            <person name="Kirilenko B.M."/>
            <person name="Davalos L.M."/>
            <person name="Corthals A.P."/>
            <person name="Power M.L."/>
            <person name="Jones G."/>
            <person name="Ransome R.D."/>
            <person name="Dechmann D.K.N."/>
            <person name="Locatelli A.G."/>
            <person name="Puechmaille S.J."/>
            <person name="Fedrigo O."/>
            <person name="Jarvis E.D."/>
            <person name="Hiller M."/>
            <person name="Vernes S.C."/>
            <person name="Myers E.W."/>
            <person name="Teeling E.C."/>
        </authorList>
    </citation>
    <scope>NUCLEOTIDE SEQUENCE [LARGE SCALE GENOMIC DNA]</scope>
    <source>
        <strain evidence="1">MRouAeg1</strain>
        <tissue evidence="1">Muscle</tissue>
    </source>
</reference>
<sequence length="131" mass="14784">MQGTQRLGQRASWGLMVSRFTCPQGKFILCSFLVTLDKDGQKIIYLETNVLVRFLRGKCRVKAERQKGGIKLEPVGQDIESNTCVIRKKPLAVFPEGRWVLCLLFSLLQSTCSFASNAVMSSFNNSPTFFR</sequence>
<comment type="caution">
    <text evidence="1">The sequence shown here is derived from an EMBL/GenBank/DDBJ whole genome shotgun (WGS) entry which is preliminary data.</text>
</comment>
<evidence type="ECO:0000313" key="1">
    <source>
        <dbReference type="EMBL" id="KAF6397208.1"/>
    </source>
</evidence>
<accession>A0A7J8BER6</accession>